<proteinExistence type="predicted"/>
<name>A0A7K1TFK2_9BACT</name>
<evidence type="ECO:0000313" key="1">
    <source>
        <dbReference type="EMBL" id="MVN77189.1"/>
    </source>
</evidence>
<reference evidence="1 2" key="1">
    <citation type="submission" date="2019-12" db="EMBL/GenBank/DDBJ databases">
        <title>Hymenobacter sp. HMF4947 Genome sequencing and assembly.</title>
        <authorList>
            <person name="Kang H."/>
            <person name="Cha I."/>
            <person name="Kim H."/>
            <person name="Joh K."/>
        </authorList>
    </citation>
    <scope>NUCLEOTIDE SEQUENCE [LARGE SCALE GENOMIC DNA]</scope>
    <source>
        <strain evidence="1 2">HMF4947</strain>
    </source>
</reference>
<dbReference type="AlphaFoldDB" id="A0A7K1TFK2"/>
<organism evidence="1 2">
    <name type="scientific">Hymenobacter ginkgonis</name>
    <dbReference type="NCBI Taxonomy" id="2682976"/>
    <lineage>
        <taxon>Bacteria</taxon>
        <taxon>Pseudomonadati</taxon>
        <taxon>Bacteroidota</taxon>
        <taxon>Cytophagia</taxon>
        <taxon>Cytophagales</taxon>
        <taxon>Hymenobacteraceae</taxon>
        <taxon>Hymenobacter</taxon>
    </lineage>
</organism>
<evidence type="ECO:0000313" key="2">
    <source>
        <dbReference type="Proteomes" id="UP000441336"/>
    </source>
</evidence>
<dbReference type="RefSeq" id="WP_157565998.1">
    <property type="nucleotide sequence ID" value="NZ_WQKZ01000003.1"/>
</dbReference>
<gene>
    <name evidence="1" type="ORF">GO988_12715</name>
</gene>
<accession>A0A7K1TFK2</accession>
<keyword evidence="2" id="KW-1185">Reference proteome</keyword>
<comment type="caution">
    <text evidence="1">The sequence shown here is derived from an EMBL/GenBank/DDBJ whole genome shotgun (WGS) entry which is preliminary data.</text>
</comment>
<dbReference type="Proteomes" id="UP000441336">
    <property type="component" value="Unassembled WGS sequence"/>
</dbReference>
<protein>
    <submittedName>
        <fullName evidence="1">Uncharacterized protein</fullName>
    </submittedName>
</protein>
<dbReference type="EMBL" id="WQKZ01000003">
    <property type="protein sequence ID" value="MVN77189.1"/>
    <property type="molecule type" value="Genomic_DNA"/>
</dbReference>
<sequence>MKYFSLPTGLPGQVLTAARQTGLRAWQTGRLFRQLAQRTLDSVQDVLRAEIQNGHARLVADFLADKALPAARALLLERMAARLLLRIGLRGAFMTNIAGWVLPFVLEKLFQAARASGLLARLEANPTVADALGRLDELRQAAARLIFPDGASEARVLTDEEAAELLRQPAKQLAVSSEQ</sequence>